<evidence type="ECO:0000313" key="2">
    <source>
        <dbReference type="EMBL" id="AMY08955.1"/>
    </source>
</evidence>
<dbReference type="Pfam" id="PF03995">
    <property type="entry name" value="Inhibitor_I36"/>
    <property type="match status" value="1"/>
</dbReference>
<reference evidence="3" key="2">
    <citation type="submission" date="2016-04" db="EMBL/GenBank/DDBJ databases">
        <title>First Complete Genome Sequence of a Subdivision 6 Acidobacterium.</title>
        <authorList>
            <person name="Huang S."/>
            <person name="Vieira S."/>
            <person name="Bunk B."/>
            <person name="Riedel T."/>
            <person name="Sproeer C."/>
            <person name="Overmann J."/>
        </authorList>
    </citation>
    <scope>NUCLEOTIDE SEQUENCE [LARGE SCALE GENOMIC DNA]</scope>
    <source>
        <strain evidence="3">DSM 100886 HEG_-6_39</strain>
    </source>
</reference>
<accession>A0A143PK61</accession>
<proteinExistence type="predicted"/>
<reference evidence="2 3" key="1">
    <citation type="journal article" date="2016" name="Genome Announc.">
        <title>First Complete Genome Sequence of a Subdivision 6 Acidobacterium Strain.</title>
        <authorList>
            <person name="Huang S."/>
            <person name="Vieira S."/>
            <person name="Bunk B."/>
            <person name="Riedel T."/>
            <person name="Sproer C."/>
            <person name="Overmann J."/>
        </authorList>
    </citation>
    <scope>NUCLEOTIDE SEQUENCE [LARGE SCALE GENOMIC DNA]</scope>
    <source>
        <strain evidence="3">DSM 100886 HEG_-6_39</strain>
    </source>
</reference>
<dbReference type="AlphaFoldDB" id="A0A143PK61"/>
<dbReference type="Gene3D" id="2.60.20.10">
    <property type="entry name" value="Crystallins"/>
    <property type="match status" value="1"/>
</dbReference>
<keyword evidence="3" id="KW-1185">Reference proteome</keyword>
<dbReference type="KEGG" id="abac:LuPra_02161"/>
<dbReference type="InterPro" id="IPR011024">
    <property type="entry name" value="G_crystallin-like"/>
</dbReference>
<dbReference type="Proteomes" id="UP000076079">
    <property type="component" value="Chromosome"/>
</dbReference>
<dbReference type="EMBL" id="CP015136">
    <property type="protein sequence ID" value="AMY08955.1"/>
    <property type="molecule type" value="Genomic_DNA"/>
</dbReference>
<name>A0A143PK61_LUTPR</name>
<dbReference type="RefSeq" id="WP_157898997.1">
    <property type="nucleotide sequence ID" value="NZ_CP015136.1"/>
</dbReference>
<evidence type="ECO:0000313" key="3">
    <source>
        <dbReference type="Proteomes" id="UP000076079"/>
    </source>
</evidence>
<organism evidence="2 3">
    <name type="scientific">Luteitalea pratensis</name>
    <dbReference type="NCBI Taxonomy" id="1855912"/>
    <lineage>
        <taxon>Bacteria</taxon>
        <taxon>Pseudomonadati</taxon>
        <taxon>Acidobacteriota</taxon>
        <taxon>Vicinamibacteria</taxon>
        <taxon>Vicinamibacterales</taxon>
        <taxon>Vicinamibacteraceae</taxon>
        <taxon>Luteitalea</taxon>
    </lineage>
</organism>
<keyword evidence="1" id="KW-0732">Signal</keyword>
<gene>
    <name evidence="2" type="ORF">LuPra_02161</name>
</gene>
<evidence type="ECO:0000256" key="1">
    <source>
        <dbReference type="SAM" id="SignalP"/>
    </source>
</evidence>
<dbReference type="OrthoDB" id="8457065at2"/>
<protein>
    <submittedName>
        <fullName evidence="2">Uncharacterized protein</fullName>
    </submittedName>
</protein>
<feature type="signal peptide" evidence="1">
    <location>
        <begin position="1"/>
        <end position="28"/>
    </location>
</feature>
<sequence length="237" mass="26160" precursor="true">MTKTTMQRLSASMLTGLSMLVLSSSASAQYWGRGTNPASGACFYEDINYGGRYFCTRVGDSNPRVPSNINDEISSIRLFGDAEIVVFRDGDMRGETRMFTRSVRDMRSSGFNDRVTSYVVQPRGYGGGNWGATNGGGRYNGGGYNNGAYNSGGYHDNGRGTYDGGYSGAYGRGSSYGTAGRWTYPQAETMVRQGYRRVLGREPDPAARSWVNEVMKNNWSQRQLEDALRQSPEARHR</sequence>
<feature type="chain" id="PRO_5007511491" evidence="1">
    <location>
        <begin position="29"/>
        <end position="237"/>
    </location>
</feature>
<dbReference type="SUPFAM" id="SSF49695">
    <property type="entry name" value="gamma-Crystallin-like"/>
    <property type="match status" value="1"/>
</dbReference>